<evidence type="ECO:0000313" key="2">
    <source>
        <dbReference type="Proteomes" id="UP001152759"/>
    </source>
</evidence>
<sequence length="198" mass="21595">MDPSNFRVLGSDGTNANVGNKGGVICLIEKELKRALQWAICLLHNNELPLRHLIETLDGGTKGPNAFSGPIGSALHTCHTLAVVNFEPISTNVEIQIGEIKDLSNDQLYLLEIVYAVAEGSCSEELGKKTPGKVAHSRCLTTASRVLRLYVSTEMPSNNLKVLATCRWKESSQQLCNSAAKLRASPIMTVLWFEFLTA</sequence>
<reference evidence="1" key="1">
    <citation type="submission" date="2021-12" db="EMBL/GenBank/DDBJ databases">
        <authorList>
            <person name="King R."/>
        </authorList>
    </citation>
    <scope>NUCLEOTIDE SEQUENCE</scope>
</reference>
<dbReference type="PANTHER" id="PTHR46409:SF1">
    <property type="entry name" value="HTH PSQ-TYPE DOMAIN-CONTAINING PROTEIN"/>
    <property type="match status" value="1"/>
</dbReference>
<gene>
    <name evidence="1" type="ORF">BEMITA_LOCUS7307</name>
</gene>
<accession>A0A9P0F1V7</accession>
<organism evidence="1 2">
    <name type="scientific">Bemisia tabaci</name>
    <name type="common">Sweetpotato whitefly</name>
    <name type="synonym">Aleurodes tabaci</name>
    <dbReference type="NCBI Taxonomy" id="7038"/>
    <lineage>
        <taxon>Eukaryota</taxon>
        <taxon>Metazoa</taxon>
        <taxon>Ecdysozoa</taxon>
        <taxon>Arthropoda</taxon>
        <taxon>Hexapoda</taxon>
        <taxon>Insecta</taxon>
        <taxon>Pterygota</taxon>
        <taxon>Neoptera</taxon>
        <taxon>Paraneoptera</taxon>
        <taxon>Hemiptera</taxon>
        <taxon>Sternorrhyncha</taxon>
        <taxon>Aleyrodoidea</taxon>
        <taxon>Aleyrodidae</taxon>
        <taxon>Aleyrodinae</taxon>
        <taxon>Bemisia</taxon>
    </lineage>
</organism>
<proteinExistence type="predicted"/>
<evidence type="ECO:0000313" key="1">
    <source>
        <dbReference type="EMBL" id="CAH0388393.1"/>
    </source>
</evidence>
<name>A0A9P0F1V7_BEMTA</name>
<dbReference type="Proteomes" id="UP001152759">
    <property type="component" value="Chromosome 4"/>
</dbReference>
<dbReference type="AlphaFoldDB" id="A0A9P0F1V7"/>
<dbReference type="PANTHER" id="PTHR46409">
    <property type="entry name" value="HTH PSQ-TYPE DOMAIN-CONTAINING PROTEIN"/>
    <property type="match status" value="1"/>
</dbReference>
<keyword evidence="2" id="KW-1185">Reference proteome</keyword>
<protein>
    <submittedName>
        <fullName evidence="1">Uncharacterized protein</fullName>
    </submittedName>
</protein>
<dbReference type="EMBL" id="OU963865">
    <property type="protein sequence ID" value="CAH0388393.1"/>
    <property type="molecule type" value="Genomic_DNA"/>
</dbReference>